<comment type="similarity">
    <text evidence="2 8">Belongs to the alpha/beta interferon family.</text>
</comment>
<sequence length="211" mass="24563">MSIINIKRWLLAFCLLMSFREILSQDCNDLRHELNGANKANLELLNVKMGSTIPLQCVDDVINFSSKPNEESLPSIYDFEEENATVAIDEILQQISYLFNQNHTKLSWDENSIATFKLGVDNEIKKLTPCLSDSIDELRDKVRKYFERINNLLKEKEYNLCAWEIVQMEVRDHSSTIVPKLLRISFWSTLDSVWLFGILIQKIALDRPHQL</sequence>
<dbReference type="Pfam" id="PF00143">
    <property type="entry name" value="Interferon"/>
    <property type="match status" value="1"/>
</dbReference>
<dbReference type="SUPFAM" id="SSF47266">
    <property type="entry name" value="4-helical cytokines"/>
    <property type="match status" value="1"/>
</dbReference>
<dbReference type="InterPro" id="IPR000471">
    <property type="entry name" value="Interferon_alpha/beta/delta"/>
</dbReference>
<dbReference type="GO" id="GO:0043330">
    <property type="term" value="P:response to exogenous dsRNA"/>
    <property type="evidence" value="ECO:0000318"/>
    <property type="project" value="GO_Central"/>
</dbReference>
<evidence type="ECO:0000256" key="1">
    <source>
        <dbReference type="ARBA" id="ARBA00004613"/>
    </source>
</evidence>
<evidence type="ECO:0000256" key="4">
    <source>
        <dbReference type="ARBA" id="ARBA00022525"/>
    </source>
</evidence>
<dbReference type="GO" id="GO:0005615">
    <property type="term" value="C:extracellular space"/>
    <property type="evidence" value="ECO:0000318"/>
    <property type="project" value="GO_Central"/>
</dbReference>
<evidence type="ECO:0000256" key="9">
    <source>
        <dbReference type="SAM" id="SignalP"/>
    </source>
</evidence>
<reference evidence="10" key="3">
    <citation type="submission" date="2025-09" db="UniProtKB">
        <authorList>
            <consortium name="Ensembl"/>
        </authorList>
    </citation>
    <scope>IDENTIFICATION</scope>
</reference>
<dbReference type="PRINTS" id="PR00266">
    <property type="entry name" value="INTERFERONAB"/>
</dbReference>
<dbReference type="GO" id="GO:0002250">
    <property type="term" value="P:adaptive immune response"/>
    <property type="evidence" value="ECO:0000318"/>
    <property type="project" value="GO_Central"/>
</dbReference>
<evidence type="ECO:0000256" key="2">
    <source>
        <dbReference type="ARBA" id="ARBA00011033"/>
    </source>
</evidence>
<keyword evidence="6 8" id="KW-0051">Antiviral defense</keyword>
<proteinExistence type="inferred from homology"/>
<keyword evidence="11" id="KW-1185">Reference proteome</keyword>
<dbReference type="Ensembl" id="ENSACAT00000055276.1">
    <property type="protein sequence ID" value="ENSACAP00000026051.1"/>
    <property type="gene ID" value="ENSACAG00000043191.1"/>
</dbReference>
<evidence type="ECO:0000256" key="3">
    <source>
        <dbReference type="ARBA" id="ARBA00022514"/>
    </source>
</evidence>
<protein>
    <submittedName>
        <fullName evidence="10">Uncharacterized protein</fullName>
    </submittedName>
</protein>
<keyword evidence="5 9" id="KW-0732">Signal</keyword>
<evidence type="ECO:0000256" key="7">
    <source>
        <dbReference type="ARBA" id="ARBA00023157"/>
    </source>
</evidence>
<feature type="chain" id="PRO_5032300282" evidence="9">
    <location>
        <begin position="25"/>
        <end position="211"/>
    </location>
</feature>
<evidence type="ECO:0000313" key="11">
    <source>
        <dbReference type="Proteomes" id="UP000001646"/>
    </source>
</evidence>
<dbReference type="GO" id="GO:0005132">
    <property type="term" value="F:type I interferon receptor binding"/>
    <property type="evidence" value="ECO:0000318"/>
    <property type="project" value="GO_Central"/>
</dbReference>
<keyword evidence="7" id="KW-1015">Disulfide bond</keyword>
<dbReference type="Proteomes" id="UP000001646">
    <property type="component" value="Chromosome 2"/>
</dbReference>
<evidence type="ECO:0000256" key="5">
    <source>
        <dbReference type="ARBA" id="ARBA00022729"/>
    </source>
</evidence>
<reference evidence="10" key="2">
    <citation type="submission" date="2025-08" db="UniProtKB">
        <authorList>
            <consortium name="Ensembl"/>
        </authorList>
    </citation>
    <scope>IDENTIFICATION</scope>
</reference>
<dbReference type="PANTHER" id="PTHR11691:SF73">
    <property type="entry name" value="INTERFERON BETA"/>
    <property type="match status" value="1"/>
</dbReference>
<feature type="signal peptide" evidence="9">
    <location>
        <begin position="1"/>
        <end position="24"/>
    </location>
</feature>
<dbReference type="GeneTree" id="ENSGT01000000214430"/>
<dbReference type="Gene3D" id="1.20.1250.10">
    <property type="match status" value="1"/>
</dbReference>
<dbReference type="GO" id="GO:0002323">
    <property type="term" value="P:natural killer cell activation involved in immune response"/>
    <property type="evidence" value="ECO:0000318"/>
    <property type="project" value="GO_Central"/>
</dbReference>
<name>A0A803SSW1_ANOCA</name>
<accession>A0A803SSW1</accession>
<evidence type="ECO:0000313" key="10">
    <source>
        <dbReference type="Ensembl" id="ENSACAP00000026051.1"/>
    </source>
</evidence>
<keyword evidence="3 8" id="KW-0202">Cytokine</keyword>
<keyword evidence="4" id="KW-0964">Secreted</keyword>
<dbReference type="AlphaFoldDB" id="A0A803SSW1"/>
<evidence type="ECO:0000256" key="6">
    <source>
        <dbReference type="ARBA" id="ARBA00023118"/>
    </source>
</evidence>
<dbReference type="GO" id="GO:0005125">
    <property type="term" value="F:cytokine activity"/>
    <property type="evidence" value="ECO:0000318"/>
    <property type="project" value="GO_Central"/>
</dbReference>
<dbReference type="GO" id="GO:0051607">
    <property type="term" value="P:defense response to virus"/>
    <property type="evidence" value="ECO:0007669"/>
    <property type="project" value="UniProtKB-KW"/>
</dbReference>
<dbReference type="GO" id="GO:0002312">
    <property type="term" value="P:B cell activation involved in immune response"/>
    <property type="evidence" value="ECO:0000318"/>
    <property type="project" value="GO_Central"/>
</dbReference>
<dbReference type="GO" id="GO:0006959">
    <property type="term" value="P:humoral immune response"/>
    <property type="evidence" value="ECO:0000318"/>
    <property type="project" value="GO_Central"/>
</dbReference>
<organism evidence="10 11">
    <name type="scientific">Anolis carolinensis</name>
    <name type="common">Green anole</name>
    <name type="synonym">American chameleon</name>
    <dbReference type="NCBI Taxonomy" id="28377"/>
    <lineage>
        <taxon>Eukaryota</taxon>
        <taxon>Metazoa</taxon>
        <taxon>Chordata</taxon>
        <taxon>Craniata</taxon>
        <taxon>Vertebrata</taxon>
        <taxon>Euteleostomi</taxon>
        <taxon>Lepidosauria</taxon>
        <taxon>Squamata</taxon>
        <taxon>Bifurcata</taxon>
        <taxon>Unidentata</taxon>
        <taxon>Episquamata</taxon>
        <taxon>Toxicofera</taxon>
        <taxon>Iguania</taxon>
        <taxon>Dactyloidae</taxon>
        <taxon>Anolis</taxon>
    </lineage>
</organism>
<dbReference type="PROSITE" id="PS00252">
    <property type="entry name" value="INTERFERON_A_B_D"/>
    <property type="match status" value="1"/>
</dbReference>
<dbReference type="InterPro" id="IPR009079">
    <property type="entry name" value="4_helix_cytokine-like_core"/>
</dbReference>
<evidence type="ECO:0000256" key="8">
    <source>
        <dbReference type="RuleBase" id="RU000436"/>
    </source>
</evidence>
<reference evidence="10 11" key="1">
    <citation type="submission" date="2009-12" db="EMBL/GenBank/DDBJ databases">
        <title>The Genome Sequence of Anolis carolinensis (Green Anole Lizard).</title>
        <authorList>
            <consortium name="The Genome Sequencing Platform"/>
            <person name="Di Palma F."/>
            <person name="Alfoldi J."/>
            <person name="Heiman D."/>
            <person name="Young S."/>
            <person name="Grabherr M."/>
            <person name="Johnson J."/>
            <person name="Lander E.S."/>
            <person name="Lindblad-Toh K."/>
        </authorList>
    </citation>
    <scope>NUCLEOTIDE SEQUENCE [LARGE SCALE GENOMIC DNA]</scope>
    <source>
        <strain evidence="10 11">JBL SC #1</strain>
    </source>
</reference>
<dbReference type="PANTHER" id="PTHR11691">
    <property type="entry name" value="TYPE I INTERFERON"/>
    <property type="match status" value="1"/>
</dbReference>
<dbReference type="GO" id="GO:0060337">
    <property type="term" value="P:type I interferon-mediated signaling pathway"/>
    <property type="evidence" value="ECO:0000318"/>
    <property type="project" value="GO_Central"/>
</dbReference>
<dbReference type="InParanoid" id="A0A803SSW1"/>
<dbReference type="SMART" id="SM00076">
    <property type="entry name" value="IFabd"/>
    <property type="match status" value="1"/>
</dbReference>
<comment type="subcellular location">
    <subcellularLocation>
        <location evidence="1">Secreted</location>
    </subcellularLocation>
</comment>
<dbReference type="GO" id="GO:0002286">
    <property type="term" value="P:T cell activation involved in immune response"/>
    <property type="evidence" value="ECO:0000318"/>
    <property type="project" value="GO_Central"/>
</dbReference>